<organism evidence="2 3">
    <name type="scientific">Bacillus cereus</name>
    <dbReference type="NCBI Taxonomy" id="1396"/>
    <lineage>
        <taxon>Bacteria</taxon>
        <taxon>Bacillati</taxon>
        <taxon>Bacillota</taxon>
        <taxon>Bacilli</taxon>
        <taxon>Bacillales</taxon>
        <taxon>Bacillaceae</taxon>
        <taxon>Bacillus</taxon>
        <taxon>Bacillus cereus group</taxon>
    </lineage>
</organism>
<feature type="domain" description="DUF3967" evidence="1">
    <location>
        <begin position="1"/>
        <end position="14"/>
    </location>
</feature>
<dbReference type="EMBL" id="NTZF01000034">
    <property type="protein sequence ID" value="PES90537.1"/>
    <property type="molecule type" value="Genomic_DNA"/>
</dbReference>
<sequence length="16" mass="2034">MKIFREIQETKKLIQE</sequence>
<reference evidence="2 3" key="1">
    <citation type="submission" date="2017-09" db="EMBL/GenBank/DDBJ databases">
        <title>Large-scale bioinformatics analysis of Bacillus genomes uncovers conserved roles of natural products in bacterial physiology.</title>
        <authorList>
            <consortium name="Agbiome Team Llc"/>
            <person name="Bleich R.M."/>
            <person name="Grubbs K.J."/>
            <person name="Santa Maria K.C."/>
            <person name="Allen S.E."/>
            <person name="Farag S."/>
            <person name="Shank E.A."/>
            <person name="Bowers A."/>
        </authorList>
    </citation>
    <scope>NUCLEOTIDE SEQUENCE [LARGE SCALE GENOMIC DNA]</scope>
    <source>
        <strain evidence="2 3">AFS002368</strain>
    </source>
</reference>
<dbReference type="Proteomes" id="UP000220900">
    <property type="component" value="Unassembled WGS sequence"/>
</dbReference>
<protein>
    <recommendedName>
        <fullName evidence="1">DUF3967 domain-containing protein</fullName>
    </recommendedName>
</protein>
<dbReference type="Pfam" id="PF13152">
    <property type="entry name" value="DUF3967"/>
    <property type="match status" value="1"/>
</dbReference>
<evidence type="ECO:0000313" key="2">
    <source>
        <dbReference type="EMBL" id="PES90537.1"/>
    </source>
</evidence>
<evidence type="ECO:0000313" key="3">
    <source>
        <dbReference type="Proteomes" id="UP000220900"/>
    </source>
</evidence>
<dbReference type="AlphaFoldDB" id="A0A2A8LK19"/>
<dbReference type="InterPro" id="IPR025052">
    <property type="entry name" value="DUF3967"/>
</dbReference>
<proteinExistence type="predicted"/>
<accession>A0A2A8LK19</accession>
<evidence type="ECO:0000259" key="1">
    <source>
        <dbReference type="Pfam" id="PF13152"/>
    </source>
</evidence>
<gene>
    <name evidence="2" type="ORF">CN491_24130</name>
</gene>
<comment type="caution">
    <text evidence="2">The sequence shown here is derived from an EMBL/GenBank/DDBJ whole genome shotgun (WGS) entry which is preliminary data.</text>
</comment>
<name>A0A2A8LK19_BACCE</name>